<dbReference type="STRING" id="1123010.SAMN02745724_02280"/>
<accession>A0A1I1L6R3</accession>
<reference evidence="4 5" key="1">
    <citation type="submission" date="2016-10" db="EMBL/GenBank/DDBJ databases">
        <authorList>
            <person name="de Groot N.N."/>
        </authorList>
    </citation>
    <scope>NUCLEOTIDE SEQUENCE [LARGE SCALE GENOMIC DNA]</scope>
    <source>
        <strain evidence="4 5">DSM 6059</strain>
    </source>
</reference>
<evidence type="ECO:0000256" key="2">
    <source>
        <dbReference type="PROSITE-ProRule" id="PRU00335"/>
    </source>
</evidence>
<dbReference type="SUPFAM" id="SSF46689">
    <property type="entry name" value="Homeodomain-like"/>
    <property type="match status" value="1"/>
</dbReference>
<feature type="domain" description="HTH tetR-type" evidence="3">
    <location>
        <begin position="20"/>
        <end position="80"/>
    </location>
</feature>
<evidence type="ECO:0000313" key="5">
    <source>
        <dbReference type="Proteomes" id="UP000198862"/>
    </source>
</evidence>
<gene>
    <name evidence="4" type="ORF">SAMN02745724_02280</name>
</gene>
<name>A0A1I1L6R3_9GAMM</name>
<dbReference type="GO" id="GO:0003677">
    <property type="term" value="F:DNA binding"/>
    <property type="evidence" value="ECO:0007669"/>
    <property type="project" value="UniProtKB-UniRule"/>
</dbReference>
<keyword evidence="1 2" id="KW-0238">DNA-binding</keyword>
<dbReference type="EMBL" id="FOLO01000015">
    <property type="protein sequence ID" value="SFC68716.1"/>
    <property type="molecule type" value="Genomic_DNA"/>
</dbReference>
<proteinExistence type="predicted"/>
<protein>
    <submittedName>
        <fullName evidence="4">Transcriptional regulator, TetR family</fullName>
    </submittedName>
</protein>
<dbReference type="OrthoDB" id="6860332at2"/>
<dbReference type="Gene3D" id="1.10.10.60">
    <property type="entry name" value="Homeodomain-like"/>
    <property type="match status" value="1"/>
</dbReference>
<dbReference type="Pfam" id="PF00440">
    <property type="entry name" value="TetR_N"/>
    <property type="match status" value="1"/>
</dbReference>
<evidence type="ECO:0000313" key="4">
    <source>
        <dbReference type="EMBL" id="SFC68716.1"/>
    </source>
</evidence>
<dbReference type="Pfam" id="PF08362">
    <property type="entry name" value="TetR_C_3"/>
    <property type="match status" value="1"/>
</dbReference>
<feature type="DNA-binding region" description="H-T-H motif" evidence="2">
    <location>
        <begin position="43"/>
        <end position="62"/>
    </location>
</feature>
<dbReference type="Gene3D" id="1.10.357.10">
    <property type="entry name" value="Tetracycline Repressor, domain 2"/>
    <property type="match status" value="1"/>
</dbReference>
<dbReference type="InterPro" id="IPR036271">
    <property type="entry name" value="Tet_transcr_reg_TetR-rel_C_sf"/>
</dbReference>
<dbReference type="PANTHER" id="PTHR30328">
    <property type="entry name" value="TRANSCRIPTIONAL REPRESSOR"/>
    <property type="match status" value="1"/>
</dbReference>
<dbReference type="PROSITE" id="PS50977">
    <property type="entry name" value="HTH_TETR_2"/>
    <property type="match status" value="1"/>
</dbReference>
<sequence length="215" mass="24363">MTEIDVLQNRRKEPAGRIRQKNQIVIIAAAEEEFLNFGFKGASMKRIAERAQLPRANIHYYFKNKLDLYGAVLGDIVEIWDATISDINADDDPKETLTAYIRAKVMSSKNNPKASRIFASEMIHGAPHLSHFISHDFRNSIKHKADAIQAWIDQGKMDPIDPMHLLFFIWGSTQHYADFGVQVLAAMDKDSLSDDDFEDINESLTQLILKGCGLK</sequence>
<dbReference type="AlphaFoldDB" id="A0A1I1L6R3"/>
<dbReference type="PANTHER" id="PTHR30328:SF54">
    <property type="entry name" value="HTH-TYPE TRANSCRIPTIONAL REPRESSOR SCO4008"/>
    <property type="match status" value="1"/>
</dbReference>
<dbReference type="RefSeq" id="WP_091983751.1">
    <property type="nucleotide sequence ID" value="NZ_FOLO01000015.1"/>
</dbReference>
<dbReference type="InterPro" id="IPR013573">
    <property type="entry name" value="Tscrpt_reg_YcdC_C"/>
</dbReference>
<organism evidence="4 5">
    <name type="scientific">Pseudoalteromonas denitrificans DSM 6059</name>
    <dbReference type="NCBI Taxonomy" id="1123010"/>
    <lineage>
        <taxon>Bacteria</taxon>
        <taxon>Pseudomonadati</taxon>
        <taxon>Pseudomonadota</taxon>
        <taxon>Gammaproteobacteria</taxon>
        <taxon>Alteromonadales</taxon>
        <taxon>Pseudoalteromonadaceae</taxon>
        <taxon>Pseudoalteromonas</taxon>
    </lineage>
</organism>
<keyword evidence="5" id="KW-1185">Reference proteome</keyword>
<dbReference type="InterPro" id="IPR009057">
    <property type="entry name" value="Homeodomain-like_sf"/>
</dbReference>
<evidence type="ECO:0000259" key="3">
    <source>
        <dbReference type="PROSITE" id="PS50977"/>
    </source>
</evidence>
<dbReference type="SUPFAM" id="SSF48498">
    <property type="entry name" value="Tetracyclin repressor-like, C-terminal domain"/>
    <property type="match status" value="1"/>
</dbReference>
<dbReference type="Proteomes" id="UP000198862">
    <property type="component" value="Unassembled WGS sequence"/>
</dbReference>
<evidence type="ECO:0000256" key="1">
    <source>
        <dbReference type="ARBA" id="ARBA00023125"/>
    </source>
</evidence>
<dbReference type="GO" id="GO:0045892">
    <property type="term" value="P:negative regulation of DNA-templated transcription"/>
    <property type="evidence" value="ECO:0007669"/>
    <property type="project" value="InterPro"/>
</dbReference>
<dbReference type="PRINTS" id="PR00455">
    <property type="entry name" value="HTHTETR"/>
</dbReference>
<dbReference type="InterPro" id="IPR001647">
    <property type="entry name" value="HTH_TetR"/>
</dbReference>
<dbReference type="InterPro" id="IPR050109">
    <property type="entry name" value="HTH-type_TetR-like_transc_reg"/>
</dbReference>